<keyword evidence="1" id="KW-0732">Signal</keyword>
<keyword evidence="3" id="KW-1185">Reference proteome</keyword>
<reference evidence="2 3" key="1">
    <citation type="submission" date="2016-10" db="EMBL/GenBank/DDBJ databases">
        <authorList>
            <person name="de Groot N.N."/>
        </authorList>
    </citation>
    <scope>NUCLEOTIDE SEQUENCE [LARGE SCALE GENOMIC DNA]</scope>
    <source>
        <strain evidence="2 3">DSM 15283</strain>
    </source>
</reference>
<protein>
    <submittedName>
        <fullName evidence="2">Invasion protein IalB, involved in pathogenesis</fullName>
    </submittedName>
</protein>
<proteinExistence type="predicted"/>
<name>A0A1I4P0J8_9RHOB</name>
<dbReference type="AlphaFoldDB" id="A0A1I4P0J8"/>
<dbReference type="Pfam" id="PF06776">
    <property type="entry name" value="IalB"/>
    <property type="match status" value="1"/>
</dbReference>
<dbReference type="OrthoDB" id="9797912at2"/>
<dbReference type="RefSeq" id="WP_093094219.1">
    <property type="nucleotide sequence ID" value="NZ_FOTQ01000005.1"/>
</dbReference>
<evidence type="ECO:0000256" key="1">
    <source>
        <dbReference type="SAM" id="SignalP"/>
    </source>
</evidence>
<dbReference type="EMBL" id="FOTQ01000005">
    <property type="protein sequence ID" value="SFM21259.1"/>
    <property type="molecule type" value="Genomic_DNA"/>
</dbReference>
<organism evidence="2 3">
    <name type="scientific">Shimia aestuarii</name>
    <dbReference type="NCBI Taxonomy" id="254406"/>
    <lineage>
        <taxon>Bacteria</taxon>
        <taxon>Pseudomonadati</taxon>
        <taxon>Pseudomonadota</taxon>
        <taxon>Alphaproteobacteria</taxon>
        <taxon>Rhodobacterales</taxon>
        <taxon>Roseobacteraceae</taxon>
    </lineage>
</organism>
<dbReference type="InterPro" id="IPR038696">
    <property type="entry name" value="IalB_sf"/>
</dbReference>
<dbReference type="InterPro" id="IPR010642">
    <property type="entry name" value="Invasion_prot_B"/>
</dbReference>
<feature type="chain" id="PRO_5011722316" evidence="1">
    <location>
        <begin position="23"/>
        <end position="197"/>
    </location>
</feature>
<dbReference type="Gene3D" id="2.60.40.1880">
    <property type="entry name" value="Invasion associated locus B (IalB) protein"/>
    <property type="match status" value="1"/>
</dbReference>
<feature type="signal peptide" evidence="1">
    <location>
        <begin position="1"/>
        <end position="22"/>
    </location>
</feature>
<sequence length="197" mass="20364">MPKLKLLLGAAAISLLAAPVLAQGVGSLSDGSLAMGQKVEAAPAPSDAEDITVEQIGDWSLQCAKSGPEPRPCRMYQLLKDNAGNAVAEVTLYKLKTPAGEAIGGGTFVVPLETLLTGQLTVAVDGENAKRYPYAFCNPVGCFARIGLTQEDVDAFKSGSVAKIAIVPAAAPAQVVTVNMSLNGFTKTYDSANPVQE</sequence>
<accession>A0A1I4P0J8</accession>
<dbReference type="STRING" id="254406.SAMN04488042_10524"/>
<evidence type="ECO:0000313" key="2">
    <source>
        <dbReference type="EMBL" id="SFM21259.1"/>
    </source>
</evidence>
<evidence type="ECO:0000313" key="3">
    <source>
        <dbReference type="Proteomes" id="UP000199144"/>
    </source>
</evidence>
<gene>
    <name evidence="2" type="ORF">SAMN04488042_10524</name>
</gene>
<dbReference type="Proteomes" id="UP000199144">
    <property type="component" value="Unassembled WGS sequence"/>
</dbReference>